<dbReference type="EMBL" id="CM000158">
    <property type="protein sequence ID" value="EDW92282.1"/>
    <property type="molecule type" value="Genomic_DNA"/>
</dbReference>
<dbReference type="HOGENOM" id="CLU_006386_1_0_1"/>
<evidence type="ECO:0000256" key="2">
    <source>
        <dbReference type="ARBA" id="ARBA00022803"/>
    </source>
</evidence>
<feature type="compositionally biased region" description="Basic and acidic residues" evidence="5">
    <location>
        <begin position="896"/>
        <end position="914"/>
    </location>
</feature>
<dbReference type="Gene3D" id="1.25.40.10">
    <property type="entry name" value="Tetratricopeptide repeat domain"/>
    <property type="match status" value="3"/>
</dbReference>
<protein>
    <submittedName>
        <fullName evidence="6">Uncharacterized protein</fullName>
    </submittedName>
</protein>
<feature type="compositionally biased region" description="Basic and acidic residues" evidence="5">
    <location>
        <begin position="871"/>
        <end position="887"/>
    </location>
</feature>
<evidence type="ECO:0000256" key="4">
    <source>
        <dbReference type="SAM" id="Coils"/>
    </source>
</evidence>
<dbReference type="OrthoDB" id="343875at2759"/>
<dbReference type="GO" id="GO:0006368">
    <property type="term" value="P:transcription elongation by RNA polymerase II"/>
    <property type="evidence" value="ECO:0007669"/>
    <property type="project" value="TreeGrafter"/>
</dbReference>
<keyword evidence="7" id="KW-1185">Reference proteome</keyword>
<dbReference type="Pfam" id="PF13181">
    <property type="entry name" value="TPR_8"/>
    <property type="match status" value="2"/>
</dbReference>
<dbReference type="KEGG" id="dya:Dyak_GE14267"/>
<evidence type="ECO:0000313" key="7">
    <source>
        <dbReference type="Proteomes" id="UP000002282"/>
    </source>
</evidence>
<name>B4P942_DROYA</name>
<dbReference type="InterPro" id="IPR011990">
    <property type="entry name" value="TPR-like_helical_dom_sf"/>
</dbReference>
<dbReference type="InterPro" id="IPR031101">
    <property type="entry name" value="Ctr9"/>
</dbReference>
<organism evidence="6 7">
    <name type="scientific">Drosophila yakuba</name>
    <name type="common">Fruit fly</name>
    <dbReference type="NCBI Taxonomy" id="7245"/>
    <lineage>
        <taxon>Eukaryota</taxon>
        <taxon>Metazoa</taxon>
        <taxon>Ecdysozoa</taxon>
        <taxon>Arthropoda</taxon>
        <taxon>Hexapoda</taxon>
        <taxon>Insecta</taxon>
        <taxon>Pterygota</taxon>
        <taxon>Neoptera</taxon>
        <taxon>Endopterygota</taxon>
        <taxon>Diptera</taxon>
        <taxon>Brachycera</taxon>
        <taxon>Muscomorpha</taxon>
        <taxon>Ephydroidea</taxon>
        <taxon>Drosophilidae</taxon>
        <taxon>Drosophila</taxon>
        <taxon>Sophophora</taxon>
    </lineage>
</organism>
<evidence type="ECO:0000256" key="5">
    <source>
        <dbReference type="SAM" id="MobiDB-lite"/>
    </source>
</evidence>
<dbReference type="PROSITE" id="PS50005">
    <property type="entry name" value="TPR"/>
    <property type="match status" value="1"/>
</dbReference>
<accession>B4P942</accession>
<dbReference type="PANTHER" id="PTHR14027:SF2">
    <property type="entry name" value="RNA POLYMERASE-ASSOCIATED PROTEIN CTR9 HOMOLOG"/>
    <property type="match status" value="1"/>
</dbReference>
<dbReference type="AlphaFoldDB" id="B4P942"/>
<feature type="coiled-coil region" evidence="4">
    <location>
        <begin position="799"/>
        <end position="833"/>
    </location>
</feature>
<feature type="compositionally biased region" description="Acidic residues" evidence="5">
    <location>
        <begin position="915"/>
        <end position="924"/>
    </location>
</feature>
<dbReference type="GO" id="GO:0000993">
    <property type="term" value="F:RNA polymerase II complex binding"/>
    <property type="evidence" value="ECO:0007669"/>
    <property type="project" value="TreeGrafter"/>
</dbReference>
<dbReference type="Proteomes" id="UP000002282">
    <property type="component" value="Chromosome 2R"/>
</dbReference>
<proteinExistence type="predicted"/>
<reference evidence="6 7" key="1">
    <citation type="journal article" date="2007" name="Nature">
        <title>Evolution of genes and genomes on the Drosophila phylogeny.</title>
        <authorList>
            <consortium name="Drosophila 12 Genomes Consortium"/>
            <person name="Clark A.G."/>
            <person name="Eisen M.B."/>
            <person name="Smith D.R."/>
            <person name="Bergman C.M."/>
            <person name="Oliver B."/>
            <person name="Markow T.A."/>
            <person name="Kaufman T.C."/>
            <person name="Kellis M."/>
            <person name="Gelbart W."/>
            <person name="Iyer V.N."/>
            <person name="Pollard D.A."/>
            <person name="Sackton T.B."/>
            <person name="Larracuente A.M."/>
            <person name="Singh N.D."/>
            <person name="Abad J.P."/>
            <person name="Abt D.N."/>
            <person name="Adryan B."/>
            <person name="Aguade M."/>
            <person name="Akashi H."/>
            <person name="Anderson W.W."/>
            <person name="Aquadro C.F."/>
            <person name="Ardell D.H."/>
            <person name="Arguello R."/>
            <person name="Artieri C.G."/>
            <person name="Barbash D.A."/>
            <person name="Barker D."/>
            <person name="Barsanti P."/>
            <person name="Batterham P."/>
            <person name="Batzoglou S."/>
            <person name="Begun D."/>
            <person name="Bhutkar A."/>
            <person name="Blanco E."/>
            <person name="Bosak S.A."/>
            <person name="Bradley R.K."/>
            <person name="Brand A.D."/>
            <person name="Brent M.R."/>
            <person name="Brooks A.N."/>
            <person name="Brown R.H."/>
            <person name="Butlin R.K."/>
            <person name="Caggese C."/>
            <person name="Calvi B.R."/>
            <person name="Bernardo de Carvalho A."/>
            <person name="Caspi A."/>
            <person name="Castrezana S."/>
            <person name="Celniker S.E."/>
            <person name="Chang J.L."/>
            <person name="Chapple C."/>
            <person name="Chatterji S."/>
            <person name="Chinwalla A."/>
            <person name="Civetta A."/>
            <person name="Clifton S.W."/>
            <person name="Comeron J.M."/>
            <person name="Costello J.C."/>
            <person name="Coyne J.A."/>
            <person name="Daub J."/>
            <person name="David R.G."/>
            <person name="Delcher A.L."/>
            <person name="Delehaunty K."/>
            <person name="Do C.B."/>
            <person name="Ebling H."/>
            <person name="Edwards K."/>
            <person name="Eickbush T."/>
            <person name="Evans J.D."/>
            <person name="Filipski A."/>
            <person name="Findeiss S."/>
            <person name="Freyhult E."/>
            <person name="Fulton L."/>
            <person name="Fulton R."/>
            <person name="Garcia A.C."/>
            <person name="Gardiner A."/>
            <person name="Garfield D.A."/>
            <person name="Garvin B.E."/>
            <person name="Gibson G."/>
            <person name="Gilbert D."/>
            <person name="Gnerre S."/>
            <person name="Godfrey J."/>
            <person name="Good R."/>
            <person name="Gotea V."/>
            <person name="Gravely B."/>
            <person name="Greenberg A.J."/>
            <person name="Griffiths-Jones S."/>
            <person name="Gross S."/>
            <person name="Guigo R."/>
            <person name="Gustafson E.A."/>
            <person name="Haerty W."/>
            <person name="Hahn M.W."/>
            <person name="Halligan D.L."/>
            <person name="Halpern A.L."/>
            <person name="Halter G.M."/>
            <person name="Han M.V."/>
            <person name="Heger A."/>
            <person name="Hillier L."/>
            <person name="Hinrichs A.S."/>
            <person name="Holmes I."/>
            <person name="Hoskins R.A."/>
            <person name="Hubisz M.J."/>
            <person name="Hultmark D."/>
            <person name="Huntley M.A."/>
            <person name="Jaffe D.B."/>
            <person name="Jagadeeshan S."/>
            <person name="Jeck W.R."/>
            <person name="Johnson J."/>
            <person name="Jones C.D."/>
            <person name="Jordan W.C."/>
            <person name="Karpen G.H."/>
            <person name="Kataoka E."/>
            <person name="Keightley P.D."/>
            <person name="Kheradpour P."/>
            <person name="Kirkness E.F."/>
            <person name="Koerich L.B."/>
            <person name="Kristiansen K."/>
            <person name="Kudrna D."/>
            <person name="Kulathinal R.J."/>
            <person name="Kumar S."/>
            <person name="Kwok R."/>
            <person name="Lander E."/>
            <person name="Langley C.H."/>
            <person name="Lapoint R."/>
            <person name="Lazzaro B.P."/>
            <person name="Lee S.J."/>
            <person name="Levesque L."/>
            <person name="Li R."/>
            <person name="Lin C.F."/>
            <person name="Lin M.F."/>
            <person name="Lindblad-Toh K."/>
            <person name="Llopart A."/>
            <person name="Long M."/>
            <person name="Low L."/>
            <person name="Lozovsky E."/>
            <person name="Lu J."/>
            <person name="Luo M."/>
            <person name="Machado C.A."/>
            <person name="Makalowski W."/>
            <person name="Marzo M."/>
            <person name="Matsuda M."/>
            <person name="Matzkin L."/>
            <person name="McAllister B."/>
            <person name="McBride C.S."/>
            <person name="McKernan B."/>
            <person name="McKernan K."/>
            <person name="Mendez-Lago M."/>
            <person name="Minx P."/>
            <person name="Mollenhauer M.U."/>
            <person name="Montooth K."/>
            <person name="Mount S.M."/>
            <person name="Mu X."/>
            <person name="Myers E."/>
            <person name="Negre B."/>
            <person name="Newfeld S."/>
            <person name="Nielsen R."/>
            <person name="Noor M.A."/>
            <person name="O'Grady P."/>
            <person name="Pachter L."/>
            <person name="Papaceit M."/>
            <person name="Parisi M.J."/>
            <person name="Parisi M."/>
            <person name="Parts L."/>
            <person name="Pedersen J.S."/>
            <person name="Pesole G."/>
            <person name="Phillippy A.M."/>
            <person name="Ponting C.P."/>
            <person name="Pop M."/>
            <person name="Porcelli D."/>
            <person name="Powell J.R."/>
            <person name="Prohaska S."/>
            <person name="Pruitt K."/>
            <person name="Puig M."/>
            <person name="Quesneville H."/>
            <person name="Ram K.R."/>
            <person name="Rand D."/>
            <person name="Rasmussen M.D."/>
            <person name="Reed L.K."/>
            <person name="Reenan R."/>
            <person name="Reily A."/>
            <person name="Remington K.A."/>
            <person name="Rieger T.T."/>
            <person name="Ritchie M.G."/>
            <person name="Robin C."/>
            <person name="Rogers Y.H."/>
            <person name="Rohde C."/>
            <person name="Rozas J."/>
            <person name="Rubenfield M.J."/>
            <person name="Ruiz A."/>
            <person name="Russo S."/>
            <person name="Salzberg S.L."/>
            <person name="Sanchez-Gracia A."/>
            <person name="Saranga D.J."/>
            <person name="Sato H."/>
            <person name="Schaeffer S.W."/>
            <person name="Schatz M.C."/>
            <person name="Schlenke T."/>
            <person name="Schwartz R."/>
            <person name="Segarra C."/>
            <person name="Singh R.S."/>
            <person name="Sirot L."/>
            <person name="Sirota M."/>
            <person name="Sisneros N.B."/>
            <person name="Smith C.D."/>
            <person name="Smith T.F."/>
            <person name="Spieth J."/>
            <person name="Stage D.E."/>
            <person name="Stark A."/>
            <person name="Stephan W."/>
            <person name="Strausberg R.L."/>
            <person name="Strempel S."/>
            <person name="Sturgill D."/>
            <person name="Sutton G."/>
            <person name="Sutton G.G."/>
            <person name="Tao W."/>
            <person name="Teichmann S."/>
            <person name="Tobari Y.N."/>
            <person name="Tomimura Y."/>
            <person name="Tsolas J.M."/>
            <person name="Valente V.L."/>
            <person name="Venter E."/>
            <person name="Venter J.C."/>
            <person name="Vicario S."/>
            <person name="Vieira F.G."/>
            <person name="Vilella A.J."/>
            <person name="Villasante A."/>
            <person name="Walenz B."/>
            <person name="Wang J."/>
            <person name="Wasserman M."/>
            <person name="Watts T."/>
            <person name="Wilson D."/>
            <person name="Wilson R.K."/>
            <person name="Wing R.A."/>
            <person name="Wolfner M.F."/>
            <person name="Wong A."/>
            <person name="Wong G.K."/>
            <person name="Wu C.I."/>
            <person name="Wu G."/>
            <person name="Yamamoto D."/>
            <person name="Yang H.P."/>
            <person name="Yang S.P."/>
            <person name="Yorke J.A."/>
            <person name="Yoshida K."/>
            <person name="Zdobnov E."/>
            <person name="Zhang P."/>
            <person name="Zhang Y."/>
            <person name="Zimin A.V."/>
            <person name="Baldwin J."/>
            <person name="Abdouelleil A."/>
            <person name="Abdulkadir J."/>
            <person name="Abebe A."/>
            <person name="Abera B."/>
            <person name="Abreu J."/>
            <person name="Acer S.C."/>
            <person name="Aftuck L."/>
            <person name="Alexander A."/>
            <person name="An P."/>
            <person name="Anderson E."/>
            <person name="Anderson S."/>
            <person name="Arachi H."/>
            <person name="Azer M."/>
            <person name="Bachantsang P."/>
            <person name="Barry A."/>
            <person name="Bayul T."/>
            <person name="Berlin A."/>
            <person name="Bessette D."/>
            <person name="Bloom T."/>
            <person name="Blye J."/>
            <person name="Boguslavskiy L."/>
            <person name="Bonnet C."/>
            <person name="Boukhgalter B."/>
            <person name="Bourzgui I."/>
            <person name="Brown A."/>
            <person name="Cahill P."/>
            <person name="Channer S."/>
            <person name="Cheshatsang Y."/>
            <person name="Chuda L."/>
            <person name="Citroen M."/>
            <person name="Collymore A."/>
            <person name="Cooke P."/>
            <person name="Costello M."/>
            <person name="D'Aco K."/>
            <person name="Daza R."/>
            <person name="De Haan G."/>
            <person name="DeGray S."/>
            <person name="DeMaso C."/>
            <person name="Dhargay N."/>
            <person name="Dooley K."/>
            <person name="Dooley E."/>
            <person name="Doricent M."/>
            <person name="Dorje P."/>
            <person name="Dorjee K."/>
            <person name="Dupes A."/>
            <person name="Elong R."/>
            <person name="Falk J."/>
            <person name="Farina A."/>
            <person name="Faro S."/>
            <person name="Ferguson D."/>
            <person name="Fisher S."/>
            <person name="Foley C.D."/>
            <person name="Franke A."/>
            <person name="Friedrich D."/>
            <person name="Gadbois L."/>
            <person name="Gearin G."/>
            <person name="Gearin C.R."/>
            <person name="Giannoukos G."/>
            <person name="Goode T."/>
            <person name="Graham J."/>
            <person name="Grandbois E."/>
            <person name="Grewal S."/>
            <person name="Gyaltsen K."/>
            <person name="Hafez N."/>
            <person name="Hagos B."/>
            <person name="Hall J."/>
            <person name="Henson C."/>
            <person name="Hollinger A."/>
            <person name="Honan T."/>
            <person name="Huard M.D."/>
            <person name="Hughes L."/>
            <person name="Hurhula B."/>
            <person name="Husby M.E."/>
            <person name="Kamat A."/>
            <person name="Kanga B."/>
            <person name="Kashin S."/>
            <person name="Khazanovich D."/>
            <person name="Kisner P."/>
            <person name="Lance K."/>
            <person name="Lara M."/>
            <person name="Lee W."/>
            <person name="Lennon N."/>
            <person name="Letendre F."/>
            <person name="LeVine R."/>
            <person name="Lipovsky A."/>
            <person name="Liu X."/>
            <person name="Liu J."/>
            <person name="Liu S."/>
            <person name="Lokyitsang T."/>
            <person name="Lokyitsang Y."/>
            <person name="Lubonja R."/>
            <person name="Lui A."/>
            <person name="MacDonald P."/>
            <person name="Magnisalis V."/>
            <person name="Maru K."/>
            <person name="Matthews C."/>
            <person name="McCusker W."/>
            <person name="McDonough S."/>
            <person name="Mehta T."/>
            <person name="Meldrim J."/>
            <person name="Meneus L."/>
            <person name="Mihai O."/>
            <person name="Mihalev A."/>
            <person name="Mihova T."/>
            <person name="Mittelman R."/>
            <person name="Mlenga V."/>
            <person name="Montmayeur A."/>
            <person name="Mulrain L."/>
            <person name="Navidi A."/>
            <person name="Naylor J."/>
            <person name="Negash T."/>
            <person name="Nguyen T."/>
            <person name="Nguyen N."/>
            <person name="Nicol R."/>
            <person name="Norbu C."/>
            <person name="Norbu N."/>
            <person name="Novod N."/>
            <person name="O'Neill B."/>
            <person name="Osman S."/>
            <person name="Markiewicz E."/>
            <person name="Oyono O.L."/>
            <person name="Patti C."/>
            <person name="Phunkhang P."/>
            <person name="Pierre F."/>
            <person name="Priest M."/>
            <person name="Raghuraman S."/>
            <person name="Rege F."/>
            <person name="Reyes R."/>
            <person name="Rise C."/>
            <person name="Rogov P."/>
            <person name="Ross K."/>
            <person name="Ryan E."/>
            <person name="Settipalli S."/>
            <person name="Shea T."/>
            <person name="Sherpa N."/>
            <person name="Shi L."/>
            <person name="Shih D."/>
            <person name="Sparrow T."/>
            <person name="Spaulding J."/>
            <person name="Stalker J."/>
            <person name="Stange-Thomann N."/>
            <person name="Stavropoulos S."/>
            <person name="Stone C."/>
            <person name="Strader C."/>
            <person name="Tesfaye S."/>
            <person name="Thomson T."/>
            <person name="Thoulutsang Y."/>
            <person name="Thoulutsang D."/>
            <person name="Topham K."/>
            <person name="Topping I."/>
            <person name="Tsamla T."/>
            <person name="Vassiliev H."/>
            <person name="Vo A."/>
            <person name="Wangchuk T."/>
            <person name="Wangdi T."/>
            <person name="Weiand M."/>
            <person name="Wilkinson J."/>
            <person name="Wilson A."/>
            <person name="Yadav S."/>
            <person name="Young G."/>
            <person name="Yu Q."/>
            <person name="Zembek L."/>
            <person name="Zhong D."/>
            <person name="Zimmer A."/>
            <person name="Zwirko Z."/>
            <person name="Jaffe D.B."/>
            <person name="Alvarez P."/>
            <person name="Brockman W."/>
            <person name="Butler J."/>
            <person name="Chin C."/>
            <person name="Gnerre S."/>
            <person name="Grabherr M."/>
            <person name="Kleber M."/>
            <person name="Mauceli E."/>
            <person name="MacCallum I."/>
        </authorList>
    </citation>
    <scope>NUCLEOTIDE SEQUENCE [LARGE SCALE GENOMIC DNA]</scope>
    <source>
        <strain evidence="7">Tai18E2 / Tucson 14021-0261.01</strain>
    </source>
</reference>
<feature type="region of interest" description="Disordered" evidence="5">
    <location>
        <begin position="853"/>
        <end position="926"/>
    </location>
</feature>
<feature type="repeat" description="TPR" evidence="3">
    <location>
        <begin position="491"/>
        <end position="524"/>
    </location>
</feature>
<dbReference type="SUPFAM" id="SSF48452">
    <property type="entry name" value="TPR-like"/>
    <property type="match status" value="3"/>
</dbReference>
<dbReference type="eggNOG" id="KOG2002">
    <property type="taxonomic scope" value="Eukaryota"/>
</dbReference>
<dbReference type="GO" id="GO:0016593">
    <property type="term" value="C:Cdc73/Paf1 complex"/>
    <property type="evidence" value="ECO:0007669"/>
    <property type="project" value="TreeGrafter"/>
</dbReference>
<gene>
    <name evidence="6" type="primary">Dyak\GE14267</name>
    <name evidence="6" type="synonym">dyak_GLEANR_14402</name>
    <name evidence="6" type="synonym">GE14267</name>
    <name evidence="6" type="ORF">Dyak_GE14267</name>
</gene>
<dbReference type="PANTHER" id="PTHR14027">
    <property type="entry name" value="RNA POLYMERASE-ASSOCIATED PROTEIN CTR9"/>
    <property type="match status" value="1"/>
</dbReference>
<dbReference type="InterPro" id="IPR019734">
    <property type="entry name" value="TPR_rpt"/>
</dbReference>
<dbReference type="OMA" id="HRANVKM"/>
<reference evidence="6 7" key="2">
    <citation type="journal article" date="2007" name="PLoS Biol.">
        <title>Principles of genome evolution in the Drosophila melanogaster species group.</title>
        <authorList>
            <person name="Ranz J.M."/>
            <person name="Maurin D."/>
            <person name="Chan Y.S."/>
            <person name="von Grotthuss M."/>
            <person name="Hillier L.W."/>
            <person name="Roote J."/>
            <person name="Ashburner M."/>
            <person name="Bergman C.M."/>
        </authorList>
    </citation>
    <scope>NUCLEOTIDE SEQUENCE [LARGE SCALE GENOMIC DNA]</scope>
    <source>
        <strain evidence="7">Tai18E2 / Tucson 14021-0261.01</strain>
    </source>
</reference>
<evidence type="ECO:0000313" key="6">
    <source>
        <dbReference type="EMBL" id="EDW92282.1"/>
    </source>
</evidence>
<evidence type="ECO:0000256" key="3">
    <source>
        <dbReference type="PROSITE-ProRule" id="PRU00339"/>
    </source>
</evidence>
<dbReference type="GO" id="GO:0006355">
    <property type="term" value="P:regulation of DNA-templated transcription"/>
    <property type="evidence" value="ECO:0007669"/>
    <property type="project" value="InterPro"/>
</dbReference>
<keyword evidence="1" id="KW-0677">Repeat</keyword>
<sequence length="940" mass="107067">MEKLLSTYIQEALDFYSIGKWADFKGTLEKGIAKCTTPYSSYDNDLAKAYALLAAHHTNHAFKRIKCRTAYQAMAINNFDQLDSLGQREDPHLQVTKGYLWMLSSSRAQDADALFIRVLRKQRRNILALIGRACLAYNRQDYIGALGYFKSVLMIQPQGPVDVRVGIGHCFRMMGELEKARMSFQMALEYNAQCQNAMLGLALIKLNQREEQTYQEGKLLLAAAFDLNKHNPDVLSILASLYYLDGNHKMVWCLAGNALRSTDSKQMESLNYFQIAKSYHATGQFESAKKFYVLSVKVAPEGYVLPYVGMAQMYLNEGELHRAKACLEAFLKYEPDEPVVMGLLAKIYLEERSPGQIEKAIEMLVKVVASYSRDFNSWLSLAFAYEQKRLWPQTVNAYQKAISICSVQGHHIPIEWLNNLANSQLMAKMPAQALETLDDALSKCRTSNGDHKTTNLLTLHYNRGLVLEELHRFDLAEENYKGIIKGYPTYYDCYLRLGVMAMQKNELAHAIEYFKDVLNEDNSSLTARTYMGDCFNRLSLDKYATFNYNMILASQSKFKDTYVTMAMGNFCLKKLQTWMAGGNFRAARKQQEKALHFFGTVLDCNPRNLWAANGIGAVLSSCKNLSAGAAIFMQIIESGNKCLPAILNSAHIALERGQYRLAIQTYERCLKDFLPKNCVDVMHYLAKALYDEGSTRQAKMWLLKVRHLAPQDPFVIFNLALTIKKEADQALALPRPQLDELKSIVEELKVAYNYFYHLNLNHPKISVHASAKCANECQKLMVDLVVKQDQVRESLASAEDRIRLQNQRYQAHLEHLRQQARQREEEDRVLRENQNAQRMEVLERARKIFSAPLLSEVPKKSTGNGRGRKNQQKEGQEANKASKDGTPKKKSCKRAAAKEQEQDTLKKPKSREFIDTDDDSSDDGCTERRLNNIIINHNSA</sequence>
<dbReference type="SMART" id="SM00028">
    <property type="entry name" value="TPR"/>
    <property type="match status" value="11"/>
</dbReference>
<evidence type="ECO:0000256" key="1">
    <source>
        <dbReference type="ARBA" id="ARBA00022737"/>
    </source>
</evidence>
<dbReference type="SMR" id="B4P942"/>
<dbReference type="PhylomeDB" id="B4P942"/>
<keyword evidence="4" id="KW-0175">Coiled coil</keyword>
<keyword evidence="2 3" id="KW-0802">TPR repeat</keyword>
<dbReference type="Pfam" id="PF13432">
    <property type="entry name" value="TPR_16"/>
    <property type="match status" value="1"/>
</dbReference>